<gene>
    <name evidence="1" type="ORF">E5358_09220</name>
</gene>
<dbReference type="EMBL" id="SRZC01000014">
    <property type="protein sequence ID" value="TGX81702.1"/>
    <property type="molecule type" value="Genomic_DNA"/>
</dbReference>
<keyword evidence="2" id="KW-1185">Reference proteome</keyword>
<reference evidence="1" key="1">
    <citation type="submission" date="2019-04" db="EMBL/GenBank/DDBJ databases">
        <title>Microbes associate with the intestines of laboratory mice.</title>
        <authorList>
            <person name="Navarre W."/>
            <person name="Wong E."/>
            <person name="Huang K."/>
            <person name="Tropini C."/>
            <person name="Ng K."/>
            <person name="Yu B."/>
        </authorList>
    </citation>
    <scope>NUCLEOTIDE SEQUENCE</scope>
    <source>
        <strain evidence="1">NM73_A23</strain>
    </source>
</reference>
<comment type="caution">
    <text evidence="1">The sequence shown here is derived from an EMBL/GenBank/DDBJ whole genome shotgun (WGS) entry which is preliminary data.</text>
</comment>
<name>A0AC61QQL0_9BACT</name>
<proteinExistence type="predicted"/>
<accession>A0AC61QQL0</accession>
<evidence type="ECO:0000313" key="2">
    <source>
        <dbReference type="Proteomes" id="UP000308886"/>
    </source>
</evidence>
<sequence length="489" mass="55160">MIEQEWAYRIESRLPFSPTAGQGMAVAVFSRFMTDASTDVAMLLRGSAGTGKTSVARAIVRAMTAMKQKVVLLAPTGRAAKVFEQGLDGTGLHAYTIHRKIYRQRAYMSDAFTLAENMHTDTIFMVDESSMINTSEFGVSGAFGAGNLLDDLVRYVYSGRNCRLVLIGDTAQLPPVGCEEAPALVSDYIAGYGLTVYDYDLTEVLRQSQESGILWNATMLRNLITHDDMTELPKIRFDGFADITVCPGNELIDSLGSSYSRVGMDETIVITRSNKRANVYNLGIRNQVLDREEELSSGDSVMIVKNNYFWTETIKAEMGKEEAENDSLPPFLANGDRCVVRRVRNTRELFGFRFADVWLEFPDYDGLEIQATTVLDTLQSEAPALTCEQQETLFNGVFEDYADMSRKQDKFKALKQDKHFNALQIKYAYAVTCHKAQGGQWAHVYVDQGYMTDDMLSPSYIHWLYTAFTRATEHLYLVNWREEQTERKL</sequence>
<protein>
    <submittedName>
        <fullName evidence="1">AAA family ATPase</fullName>
    </submittedName>
</protein>
<evidence type="ECO:0000313" key="1">
    <source>
        <dbReference type="EMBL" id="TGX81702.1"/>
    </source>
</evidence>
<organism evidence="1 2">
    <name type="scientific">Palleniella muris</name>
    <dbReference type="NCBI Taxonomy" id="3038145"/>
    <lineage>
        <taxon>Bacteria</taxon>
        <taxon>Pseudomonadati</taxon>
        <taxon>Bacteroidota</taxon>
        <taxon>Bacteroidia</taxon>
        <taxon>Bacteroidales</taxon>
        <taxon>Prevotellaceae</taxon>
        <taxon>Palleniella</taxon>
    </lineage>
</organism>
<dbReference type="Proteomes" id="UP000308886">
    <property type="component" value="Unassembled WGS sequence"/>
</dbReference>